<gene>
    <name evidence="2" type="primary">ywfH</name>
    <name evidence="2" type="ORF">PFLU3_50430</name>
</gene>
<dbReference type="PANTHER" id="PTHR42879">
    <property type="entry name" value="3-OXOACYL-(ACYL-CARRIER-PROTEIN) REDUCTASE"/>
    <property type="match status" value="1"/>
</dbReference>
<dbReference type="PATRIC" id="fig|294.125.peg.5181"/>
<dbReference type="SUPFAM" id="SSF51735">
    <property type="entry name" value="NAD(P)-binding Rossmann-fold domains"/>
    <property type="match status" value="1"/>
</dbReference>
<sequence>MDLGIRGKWAVVCAASKGLGYSCAQALADEGVNIVINARGSVDLQAATQRLKQRNPEVEVISVVGDITDPSIRQSLVDAAPQVDILINNAGGPKPGNFREWTSDEWRSAIDTNMLAPIELIKLVVDSMANRGFGRIINITSGAVKSPLDALGLSTSVRCGLTGFVAGLARQRDFAAKNTTINNILPGAFKTQRLEHTLQATAEGSGKTFDAVTESRLASIPMGRFGDPSEFAALCAFLCSNQAAYMTGQNLLIDGGAYPGIF</sequence>
<protein>
    <submittedName>
        <fullName evidence="2">YwfH protein</fullName>
        <ecNumber evidence="2">1.-.-.-</ecNumber>
    </submittedName>
</protein>
<evidence type="ECO:0000313" key="2">
    <source>
        <dbReference type="EMBL" id="KIR19063.1"/>
    </source>
</evidence>
<dbReference type="RefSeq" id="WP_043051221.1">
    <property type="nucleotide sequence ID" value="NZ_JXCQ01000079.1"/>
</dbReference>
<dbReference type="PRINTS" id="PR00081">
    <property type="entry name" value="GDHRDH"/>
</dbReference>
<evidence type="ECO:0000313" key="3">
    <source>
        <dbReference type="Proteomes" id="UP000032210"/>
    </source>
</evidence>
<dbReference type="Proteomes" id="UP000032210">
    <property type="component" value="Unassembled WGS sequence"/>
</dbReference>
<accession>A0A0D0S9Q9</accession>
<dbReference type="EMBL" id="JXCQ01000079">
    <property type="protein sequence ID" value="KIR19063.1"/>
    <property type="molecule type" value="Genomic_DNA"/>
</dbReference>
<proteinExistence type="inferred from homology"/>
<reference evidence="2 3" key="1">
    <citation type="submission" date="2015-01" db="EMBL/GenBank/DDBJ databases">
        <title>Genome sequence of the beneficial rhizobacterium Pseudomonas fluorescens 2-79.</title>
        <authorList>
            <person name="Thuermer A."/>
            <person name="Daniel R."/>
        </authorList>
    </citation>
    <scope>NUCLEOTIDE SEQUENCE [LARGE SCALE GENOMIC DNA]</scope>
    <source>
        <strain evidence="2 3">2-79</strain>
    </source>
</reference>
<dbReference type="InterPro" id="IPR050259">
    <property type="entry name" value="SDR"/>
</dbReference>
<comment type="caution">
    <text evidence="2">The sequence shown here is derived from an EMBL/GenBank/DDBJ whole genome shotgun (WGS) entry which is preliminary data.</text>
</comment>
<dbReference type="InterPro" id="IPR036291">
    <property type="entry name" value="NAD(P)-bd_dom_sf"/>
</dbReference>
<organism evidence="2 3">
    <name type="scientific">Pseudomonas fluorescens</name>
    <dbReference type="NCBI Taxonomy" id="294"/>
    <lineage>
        <taxon>Bacteria</taxon>
        <taxon>Pseudomonadati</taxon>
        <taxon>Pseudomonadota</taxon>
        <taxon>Gammaproteobacteria</taxon>
        <taxon>Pseudomonadales</taxon>
        <taxon>Pseudomonadaceae</taxon>
        <taxon>Pseudomonas</taxon>
    </lineage>
</organism>
<dbReference type="GO" id="GO:0016491">
    <property type="term" value="F:oxidoreductase activity"/>
    <property type="evidence" value="ECO:0007669"/>
    <property type="project" value="UniProtKB-KW"/>
</dbReference>
<dbReference type="Gene3D" id="3.40.50.720">
    <property type="entry name" value="NAD(P)-binding Rossmann-like Domain"/>
    <property type="match status" value="1"/>
</dbReference>
<dbReference type="CDD" id="cd05344">
    <property type="entry name" value="BKR_like_SDR_like"/>
    <property type="match status" value="1"/>
</dbReference>
<dbReference type="FunFam" id="3.40.50.720:FF:000642">
    <property type="entry name" value="Short-chain dehydrogenase/reductase SDR"/>
    <property type="match status" value="1"/>
</dbReference>
<dbReference type="AlphaFoldDB" id="A0A0D0S9Q9"/>
<name>A0A0D0S9Q9_PSEFL</name>
<keyword evidence="2" id="KW-0560">Oxidoreductase</keyword>
<evidence type="ECO:0000256" key="1">
    <source>
        <dbReference type="ARBA" id="ARBA00006484"/>
    </source>
</evidence>
<dbReference type="EC" id="1.-.-.-" evidence="2"/>
<comment type="similarity">
    <text evidence="1">Belongs to the short-chain dehydrogenases/reductases (SDR) family.</text>
</comment>
<dbReference type="InterPro" id="IPR002347">
    <property type="entry name" value="SDR_fam"/>
</dbReference>
<dbReference type="PANTHER" id="PTHR42879:SF6">
    <property type="entry name" value="NADPH-DEPENDENT REDUCTASE BACG"/>
    <property type="match status" value="1"/>
</dbReference>
<dbReference type="Pfam" id="PF13561">
    <property type="entry name" value="adh_short_C2"/>
    <property type="match status" value="1"/>
</dbReference>